<gene>
    <name evidence="3" type="ORF">HHJ77_02220</name>
</gene>
<accession>A0A7Y0US80</accession>
<feature type="compositionally biased region" description="Low complexity" evidence="1">
    <location>
        <begin position="192"/>
        <end position="205"/>
    </location>
</feature>
<dbReference type="AlphaFoldDB" id="A0A7Y0US80"/>
<evidence type="ECO:0000256" key="1">
    <source>
        <dbReference type="SAM" id="MobiDB-lite"/>
    </source>
</evidence>
<feature type="transmembrane region" description="Helical" evidence="2">
    <location>
        <begin position="260"/>
        <end position="282"/>
    </location>
</feature>
<sequence length="556" mass="59808">MSESTPTPKRSHRAAGSVDAIPRPRSQRDLASSPRRRARLNRLQQDIYAAVSSATPNHPAETAPADMPAVSAGATDLLTRWLNENGFQNLAELQMMTNQADSERQRRLQPDWPQTRREKRQAAAVKPAVLPQAIPDSSAAASPVQSVDVAPEVFTAEPLEETPDLTPDITASARLALDTAVESSVTALATPVASTAAALRAAPTTRLERRSPSPRDRDRDREAARPQALNRHRRNNRAHAPETGGIRLPQPRPLAKSWKLPVLLTLGVLLFLLIAAGIPYIWVQTRGLAAHPEKVKVEVLGAVGAQPILNLKHPLPLEQASSEVVQPGTGALLEDGKTAAIRITVFSGTDGKLLSTGGDNSVLVGKFSPEVFGTEVYNMLRSAREGSRYLLKHPVQSAGIKGSAHMEIGVIDVLETSLRQAMTTLPPESGLKLVDNNGIPTPEITRDFSGDFRVDTLASGQGALVSAGQSVLVKYLEYSYSNPPVLLKNHWSDPVKLKLDDSIQLGAIRGIIDQRVGSRLVIQVPPAQGSGNQATILVVDILASWEPVHPKASRAL</sequence>
<feature type="compositionally biased region" description="Basic and acidic residues" evidence="1">
    <location>
        <begin position="206"/>
        <end position="224"/>
    </location>
</feature>
<evidence type="ECO:0000256" key="2">
    <source>
        <dbReference type="SAM" id="Phobius"/>
    </source>
</evidence>
<evidence type="ECO:0000313" key="3">
    <source>
        <dbReference type="EMBL" id="NMX02778.1"/>
    </source>
</evidence>
<evidence type="ECO:0008006" key="5">
    <source>
        <dbReference type="Google" id="ProtNLM"/>
    </source>
</evidence>
<evidence type="ECO:0000313" key="4">
    <source>
        <dbReference type="Proteomes" id="UP000575397"/>
    </source>
</evidence>
<protein>
    <recommendedName>
        <fullName evidence="5">Peptidylprolyl isomerase</fullName>
    </recommendedName>
</protein>
<name>A0A7Y0US80_9ACTO</name>
<feature type="region of interest" description="Disordered" evidence="1">
    <location>
        <begin position="1"/>
        <end position="37"/>
    </location>
</feature>
<dbReference type="EMBL" id="JABCUS010000004">
    <property type="protein sequence ID" value="NMX02778.1"/>
    <property type="molecule type" value="Genomic_DNA"/>
</dbReference>
<proteinExistence type="predicted"/>
<keyword evidence="2" id="KW-1133">Transmembrane helix</keyword>
<feature type="region of interest" description="Disordered" evidence="1">
    <location>
        <begin position="192"/>
        <end position="251"/>
    </location>
</feature>
<keyword evidence="2" id="KW-0472">Membrane</keyword>
<organism evidence="3 4">
    <name type="scientific">Mobiluncus mulieris</name>
    <dbReference type="NCBI Taxonomy" id="2052"/>
    <lineage>
        <taxon>Bacteria</taxon>
        <taxon>Bacillati</taxon>
        <taxon>Actinomycetota</taxon>
        <taxon>Actinomycetes</taxon>
        <taxon>Actinomycetales</taxon>
        <taxon>Actinomycetaceae</taxon>
        <taxon>Mobiluncus</taxon>
    </lineage>
</organism>
<dbReference type="Proteomes" id="UP000575397">
    <property type="component" value="Unassembled WGS sequence"/>
</dbReference>
<reference evidence="3 4" key="1">
    <citation type="submission" date="2020-04" db="EMBL/GenBank/DDBJ databases">
        <title>Antimicrobial susceptibility and clonality of vaginal-derived multi-drug resistant Mobiluncus isolates in China.</title>
        <authorList>
            <person name="Zhang X."/>
        </authorList>
    </citation>
    <scope>NUCLEOTIDE SEQUENCE [LARGE SCALE GENOMIC DNA]</scope>
    <source>
        <strain evidence="3 4">12</strain>
    </source>
</reference>
<dbReference type="RefSeq" id="WP_169762233.1">
    <property type="nucleotide sequence ID" value="NZ_JABCUQ010000022.1"/>
</dbReference>
<comment type="caution">
    <text evidence="3">The sequence shown here is derived from an EMBL/GenBank/DDBJ whole genome shotgun (WGS) entry which is preliminary data.</text>
</comment>
<keyword evidence="2" id="KW-0812">Transmembrane</keyword>